<keyword evidence="3" id="KW-1185">Reference proteome</keyword>
<name>A0AAE1BR89_PETCI</name>
<evidence type="ECO:0000313" key="3">
    <source>
        <dbReference type="Proteomes" id="UP001286313"/>
    </source>
</evidence>
<feature type="compositionally biased region" description="Basic and acidic residues" evidence="1">
    <location>
        <begin position="121"/>
        <end position="139"/>
    </location>
</feature>
<gene>
    <name evidence="2" type="ORF">Pcinc_038182</name>
</gene>
<evidence type="ECO:0000256" key="1">
    <source>
        <dbReference type="SAM" id="MobiDB-lite"/>
    </source>
</evidence>
<feature type="region of interest" description="Disordered" evidence="1">
    <location>
        <begin position="88"/>
        <end position="139"/>
    </location>
</feature>
<accession>A0AAE1BR89</accession>
<evidence type="ECO:0000313" key="2">
    <source>
        <dbReference type="EMBL" id="KAK3855413.1"/>
    </source>
</evidence>
<sequence length="139" mass="15403">MGRATLYSRKVLSSPVSFLLTYTMSHFSLMRGKGRREGMVSGKWVGEGGRSGWWCVGGGGEKWVVVCGSGRGGVSRWCVGVVGSRENNREGTAASDSQWNNVVRGRSGGDGEGKEEEEVVEERRKRWKGKEMEVEEERR</sequence>
<proteinExistence type="predicted"/>
<dbReference type="AlphaFoldDB" id="A0AAE1BR89"/>
<protein>
    <submittedName>
        <fullName evidence="2">Uncharacterized protein</fullName>
    </submittedName>
</protein>
<organism evidence="2 3">
    <name type="scientific">Petrolisthes cinctipes</name>
    <name type="common">Flat porcelain crab</name>
    <dbReference type="NCBI Taxonomy" id="88211"/>
    <lineage>
        <taxon>Eukaryota</taxon>
        <taxon>Metazoa</taxon>
        <taxon>Ecdysozoa</taxon>
        <taxon>Arthropoda</taxon>
        <taxon>Crustacea</taxon>
        <taxon>Multicrustacea</taxon>
        <taxon>Malacostraca</taxon>
        <taxon>Eumalacostraca</taxon>
        <taxon>Eucarida</taxon>
        <taxon>Decapoda</taxon>
        <taxon>Pleocyemata</taxon>
        <taxon>Anomura</taxon>
        <taxon>Galatheoidea</taxon>
        <taxon>Porcellanidae</taxon>
        <taxon>Petrolisthes</taxon>
    </lineage>
</organism>
<dbReference type="Proteomes" id="UP001286313">
    <property type="component" value="Unassembled WGS sequence"/>
</dbReference>
<reference evidence="2" key="1">
    <citation type="submission" date="2023-10" db="EMBL/GenBank/DDBJ databases">
        <title>Genome assemblies of two species of porcelain crab, Petrolisthes cinctipes and Petrolisthes manimaculis (Anomura: Porcellanidae).</title>
        <authorList>
            <person name="Angst P."/>
        </authorList>
    </citation>
    <scope>NUCLEOTIDE SEQUENCE</scope>
    <source>
        <strain evidence="2">PB745_01</strain>
        <tissue evidence="2">Gill</tissue>
    </source>
</reference>
<dbReference type="EMBL" id="JAWQEG010006226">
    <property type="protein sequence ID" value="KAK3855413.1"/>
    <property type="molecule type" value="Genomic_DNA"/>
</dbReference>
<comment type="caution">
    <text evidence="2">The sequence shown here is derived from an EMBL/GenBank/DDBJ whole genome shotgun (WGS) entry which is preliminary data.</text>
</comment>